<gene>
    <name evidence="1" type="ORF">D1B33_07855</name>
</gene>
<sequence>MRALFETTGAIALAHKKYIQFKEQVLTSEEFDSILLKLYLGTKDKINLPDSPDPFNVMKLIDAADHFLKKKYGYTDTKFRKGYDQLSELTHPNSFGYFLGHKISKDLKNIQFTDDNEEFPLTDYELEAFTFTTHFYKEIFIELRELVVQNEELPFAEFKS</sequence>
<organism evidence="1 2">
    <name type="scientific">Ureibacillus yapensis</name>
    <dbReference type="NCBI Taxonomy" id="2304605"/>
    <lineage>
        <taxon>Bacteria</taxon>
        <taxon>Bacillati</taxon>
        <taxon>Bacillota</taxon>
        <taxon>Bacilli</taxon>
        <taxon>Bacillales</taxon>
        <taxon>Caryophanaceae</taxon>
        <taxon>Ureibacillus</taxon>
    </lineage>
</organism>
<accession>A0A396SF20</accession>
<evidence type="ECO:0000313" key="2">
    <source>
        <dbReference type="Proteomes" id="UP000265692"/>
    </source>
</evidence>
<dbReference type="OrthoDB" id="8453011at2"/>
<name>A0A396SF20_9BACL</name>
<proteinExistence type="predicted"/>
<protein>
    <submittedName>
        <fullName evidence="1">Uncharacterized protein</fullName>
    </submittedName>
</protein>
<reference evidence="1 2" key="1">
    <citation type="submission" date="2018-08" db="EMBL/GenBank/DDBJ databases">
        <title>Lysinibacillus sp. YLB-03 draft genome sequence.</title>
        <authorList>
            <person name="Yu L."/>
        </authorList>
    </citation>
    <scope>NUCLEOTIDE SEQUENCE [LARGE SCALE GENOMIC DNA]</scope>
    <source>
        <strain evidence="1 2">YLB-03</strain>
    </source>
</reference>
<keyword evidence="2" id="KW-1185">Reference proteome</keyword>
<comment type="caution">
    <text evidence="1">The sequence shown here is derived from an EMBL/GenBank/DDBJ whole genome shotgun (WGS) entry which is preliminary data.</text>
</comment>
<dbReference type="EMBL" id="QWEI01000003">
    <property type="protein sequence ID" value="RHW37448.1"/>
    <property type="molecule type" value="Genomic_DNA"/>
</dbReference>
<dbReference type="RefSeq" id="WP_118875837.1">
    <property type="nucleotide sequence ID" value="NZ_QWEI01000003.1"/>
</dbReference>
<dbReference type="Proteomes" id="UP000265692">
    <property type="component" value="Unassembled WGS sequence"/>
</dbReference>
<dbReference type="AlphaFoldDB" id="A0A396SF20"/>
<evidence type="ECO:0000313" key="1">
    <source>
        <dbReference type="EMBL" id="RHW37448.1"/>
    </source>
</evidence>